<gene>
    <name evidence="2" type="ORF">DW018_09965</name>
</gene>
<name>A0A415L6D6_9FIRM</name>
<organism evidence="2 3">
    <name type="scientific">Eubacterium ventriosum</name>
    <dbReference type="NCBI Taxonomy" id="39496"/>
    <lineage>
        <taxon>Bacteria</taxon>
        <taxon>Bacillati</taxon>
        <taxon>Bacillota</taxon>
        <taxon>Clostridia</taxon>
        <taxon>Eubacteriales</taxon>
        <taxon>Eubacteriaceae</taxon>
        <taxon>Eubacterium</taxon>
    </lineage>
</organism>
<dbReference type="InterPro" id="IPR010982">
    <property type="entry name" value="Lambda_DNA-bd_dom_sf"/>
</dbReference>
<dbReference type="RefSeq" id="WP_040447147.1">
    <property type="nucleotide sequence ID" value="NZ_CABJDQ010000007.1"/>
</dbReference>
<proteinExistence type="predicted"/>
<dbReference type="Proteomes" id="UP000283314">
    <property type="component" value="Unassembled WGS sequence"/>
</dbReference>
<dbReference type="Pfam" id="PF01381">
    <property type="entry name" value="HTH_3"/>
    <property type="match status" value="1"/>
</dbReference>
<evidence type="ECO:0000259" key="1">
    <source>
        <dbReference type="PROSITE" id="PS50943"/>
    </source>
</evidence>
<protein>
    <submittedName>
        <fullName evidence="2">XRE family transcriptional regulator</fullName>
    </submittedName>
</protein>
<dbReference type="InterPro" id="IPR001387">
    <property type="entry name" value="Cro/C1-type_HTH"/>
</dbReference>
<dbReference type="PROSITE" id="PS50943">
    <property type="entry name" value="HTH_CROC1"/>
    <property type="match status" value="1"/>
</dbReference>
<sequence>MKYEGWNVGSIIRQLRRDKNMTIDELSEAVGKSVSHITQVEEGTRRISIDLLYALVTELDTDANTILAIQNKQGNISVDEELRKLSPEMRTYFSQQFVQMIKEIPN</sequence>
<dbReference type="Gene3D" id="1.10.260.40">
    <property type="entry name" value="lambda repressor-like DNA-binding domains"/>
    <property type="match status" value="1"/>
</dbReference>
<evidence type="ECO:0000313" key="3">
    <source>
        <dbReference type="Proteomes" id="UP000283314"/>
    </source>
</evidence>
<dbReference type="SUPFAM" id="SSF47413">
    <property type="entry name" value="lambda repressor-like DNA-binding domains"/>
    <property type="match status" value="1"/>
</dbReference>
<reference evidence="2 3" key="1">
    <citation type="submission" date="2018-08" db="EMBL/GenBank/DDBJ databases">
        <title>A genome reference for cultivated species of the human gut microbiota.</title>
        <authorList>
            <person name="Zou Y."/>
            <person name="Xue W."/>
            <person name="Luo G."/>
        </authorList>
    </citation>
    <scope>NUCLEOTIDE SEQUENCE [LARGE SCALE GENOMIC DNA]</scope>
    <source>
        <strain evidence="2 3">AF37-4</strain>
    </source>
</reference>
<dbReference type="GO" id="GO:0003677">
    <property type="term" value="F:DNA binding"/>
    <property type="evidence" value="ECO:0007669"/>
    <property type="project" value="InterPro"/>
</dbReference>
<evidence type="ECO:0000313" key="2">
    <source>
        <dbReference type="EMBL" id="RHL44101.1"/>
    </source>
</evidence>
<accession>A0A415L6D6</accession>
<dbReference type="EMBL" id="QROT01000007">
    <property type="protein sequence ID" value="RHL44101.1"/>
    <property type="molecule type" value="Genomic_DNA"/>
</dbReference>
<dbReference type="SMART" id="SM00530">
    <property type="entry name" value="HTH_XRE"/>
    <property type="match status" value="1"/>
</dbReference>
<comment type="caution">
    <text evidence="2">The sequence shown here is derived from an EMBL/GenBank/DDBJ whole genome shotgun (WGS) entry which is preliminary data.</text>
</comment>
<feature type="domain" description="HTH cro/C1-type" evidence="1">
    <location>
        <begin position="12"/>
        <end position="66"/>
    </location>
</feature>
<dbReference type="AlphaFoldDB" id="A0A415L6D6"/>
<dbReference type="GeneID" id="66467571"/>
<dbReference type="CDD" id="cd00093">
    <property type="entry name" value="HTH_XRE"/>
    <property type="match status" value="1"/>
</dbReference>